<feature type="compositionally biased region" description="Basic and acidic residues" evidence="1">
    <location>
        <begin position="1"/>
        <end position="24"/>
    </location>
</feature>
<feature type="region of interest" description="Disordered" evidence="1">
    <location>
        <begin position="1"/>
        <end position="108"/>
    </location>
</feature>
<feature type="region of interest" description="Disordered" evidence="1">
    <location>
        <begin position="244"/>
        <end position="271"/>
    </location>
</feature>
<protein>
    <submittedName>
        <fullName evidence="2">Uncharacterized protein</fullName>
    </submittedName>
</protein>
<organism evidence="2 3">
    <name type="scientific">Botrytis porri</name>
    <dbReference type="NCBI Taxonomy" id="87229"/>
    <lineage>
        <taxon>Eukaryota</taxon>
        <taxon>Fungi</taxon>
        <taxon>Dikarya</taxon>
        <taxon>Ascomycota</taxon>
        <taxon>Pezizomycotina</taxon>
        <taxon>Leotiomycetes</taxon>
        <taxon>Helotiales</taxon>
        <taxon>Sclerotiniaceae</taxon>
        <taxon>Botrytis</taxon>
    </lineage>
</organism>
<comment type="caution">
    <text evidence="2">The sequence shown here is derived from an EMBL/GenBank/DDBJ whole genome shotgun (WGS) entry which is preliminary data.</text>
</comment>
<proteinExistence type="predicted"/>
<feature type="compositionally biased region" description="Polar residues" evidence="1">
    <location>
        <begin position="60"/>
        <end position="75"/>
    </location>
</feature>
<evidence type="ECO:0000256" key="1">
    <source>
        <dbReference type="SAM" id="MobiDB-lite"/>
    </source>
</evidence>
<feature type="region of interest" description="Disordered" evidence="1">
    <location>
        <begin position="174"/>
        <end position="203"/>
    </location>
</feature>
<gene>
    <name evidence="2" type="ORF">BPOR_0438g00080</name>
</gene>
<dbReference type="Proteomes" id="UP000297280">
    <property type="component" value="Unassembled WGS sequence"/>
</dbReference>
<dbReference type="AlphaFoldDB" id="A0A4Z1KG68"/>
<reference evidence="2 3" key="1">
    <citation type="submission" date="2017-12" db="EMBL/GenBank/DDBJ databases">
        <title>Comparative genomics of Botrytis spp.</title>
        <authorList>
            <person name="Valero-Jimenez C.A."/>
            <person name="Tapia P."/>
            <person name="Veloso J."/>
            <person name="Silva-Moreno E."/>
            <person name="Staats M."/>
            <person name="Valdes J.H."/>
            <person name="Van Kan J.A.L."/>
        </authorList>
    </citation>
    <scope>NUCLEOTIDE SEQUENCE [LARGE SCALE GENOMIC DNA]</scope>
    <source>
        <strain evidence="2 3">MUCL3349</strain>
    </source>
</reference>
<feature type="compositionally biased region" description="Basic and acidic residues" evidence="1">
    <location>
        <begin position="34"/>
        <end position="57"/>
    </location>
</feature>
<sequence length="473" mass="54347">MTTQSRKDPLRRGTPPNERREHLSKSPNFPTSSSRHDRIALKRKVWEDKRRDYEKKYGSRISQKLPSSESLGQDSPNKKLRNGSDQGWGKLNESPTDPSEGEGVHWLDALEAENLSRTEFTDRIKKRLAQPDPYFEYRKRKNAESDVMMQRHKEIAAVILKKKEELSAWRLTGKPPRRVGRVGDRNTSEDEYQRAERERSARRREYAETSQLIDWDEVKVWNADEAKLKGYEDMEDWWNLTHKESQDPVIKAASQKEPTKPSDSGKSKGYEDVEGWWKPFQRAPRESVTTTVKDPARVKSAVTSARWGEGPGGGGKHIQRLTGGHLPFQNEPESPLKAAERLENQLDANEEYKYRYKNPSVKKVPEPLNINEEYKYKYKSSSAKMIRKPLEANKQEQVKKSSPIEEAFRNSPLSYFHYFKNDRAAADVSWKEILILVVTGMLVAELGLTIAGVSSDKQEISGSSKWGLGKTVE</sequence>
<feature type="compositionally biased region" description="Basic and acidic residues" evidence="1">
    <location>
        <begin position="257"/>
        <end position="271"/>
    </location>
</feature>
<keyword evidence="3" id="KW-1185">Reference proteome</keyword>
<evidence type="ECO:0000313" key="2">
    <source>
        <dbReference type="EMBL" id="TGO85037.1"/>
    </source>
</evidence>
<dbReference type="OrthoDB" id="3543271at2759"/>
<evidence type="ECO:0000313" key="3">
    <source>
        <dbReference type="Proteomes" id="UP000297280"/>
    </source>
</evidence>
<accession>A0A4Z1KG68</accession>
<name>A0A4Z1KG68_9HELO</name>
<feature type="compositionally biased region" description="Basic and acidic residues" evidence="1">
    <location>
        <begin position="181"/>
        <end position="203"/>
    </location>
</feature>
<feature type="region of interest" description="Disordered" evidence="1">
    <location>
        <begin position="284"/>
        <end position="315"/>
    </location>
</feature>
<dbReference type="EMBL" id="PQXO01000437">
    <property type="protein sequence ID" value="TGO85037.1"/>
    <property type="molecule type" value="Genomic_DNA"/>
</dbReference>